<evidence type="ECO:0000256" key="5">
    <source>
        <dbReference type="PROSITE-ProRule" id="PRU01016"/>
    </source>
</evidence>
<name>A0AAP3FWZ2_BACMO</name>
<evidence type="ECO:0000256" key="2">
    <source>
        <dbReference type="ARBA" id="ARBA00022679"/>
    </source>
</evidence>
<dbReference type="PROSITE" id="PS51679">
    <property type="entry name" value="SAM_MT_C5"/>
    <property type="match status" value="1"/>
</dbReference>
<dbReference type="PRINTS" id="PR00105">
    <property type="entry name" value="C5METTRFRASE"/>
</dbReference>
<dbReference type="PANTHER" id="PTHR46098">
    <property type="entry name" value="TRNA (CYTOSINE(38)-C(5))-METHYLTRANSFERASE"/>
    <property type="match status" value="1"/>
</dbReference>
<gene>
    <name evidence="8" type="primary">dcm</name>
    <name evidence="8" type="ORF">MOD07_17030</name>
</gene>
<dbReference type="SUPFAM" id="SSF53335">
    <property type="entry name" value="S-adenosyl-L-methionine-dependent methyltransferases"/>
    <property type="match status" value="1"/>
</dbReference>
<dbReference type="GO" id="GO:0009307">
    <property type="term" value="P:DNA restriction-modification system"/>
    <property type="evidence" value="ECO:0007669"/>
    <property type="project" value="UniProtKB-KW"/>
</dbReference>
<sequence>MKSIELFAGIGGIALAAEWAGIETVAFCEREPFCQKVLNKNFPGVPIFDDVRTLNRQLLEEKGVIEPGGTIDIISGGFPCQPYSIAGKRRGTEDDRDLWPEMFRIIKELRPTWVVGENVANFANMELDRTLFDLESAGYKGQSFIIPAVAVGAQHQRDRVFVVAHSQCMGREKRSFIEKESRIRQTSDKSYNCNQIISHSVGERCNQMEQHDGGRKTSEKAICQVGKYSLKPRGGESRWAAEPDVGRVAHGVPNRVDRIKGLGNAVVPQQIYPIFKAIMDQERVV</sequence>
<comment type="caution">
    <text evidence="8">The sequence shown here is derived from an EMBL/GenBank/DDBJ whole genome shotgun (WGS) entry which is preliminary data.</text>
</comment>
<keyword evidence="4" id="KW-0680">Restriction system</keyword>
<feature type="active site" evidence="5">
    <location>
        <position position="80"/>
    </location>
</feature>
<evidence type="ECO:0000256" key="4">
    <source>
        <dbReference type="ARBA" id="ARBA00022747"/>
    </source>
</evidence>
<dbReference type="NCBIfam" id="TIGR00675">
    <property type="entry name" value="dcm"/>
    <property type="match status" value="1"/>
</dbReference>
<dbReference type="EC" id="2.1.1.37" evidence="7"/>
<dbReference type="Gene3D" id="3.40.50.150">
    <property type="entry name" value="Vaccinia Virus protein VP39"/>
    <property type="match status" value="1"/>
</dbReference>
<comment type="catalytic activity">
    <reaction evidence="7">
        <text>a 2'-deoxycytidine in DNA + S-adenosyl-L-methionine = a 5-methyl-2'-deoxycytidine in DNA + S-adenosyl-L-homocysteine + H(+)</text>
        <dbReference type="Rhea" id="RHEA:13681"/>
        <dbReference type="Rhea" id="RHEA-COMP:11369"/>
        <dbReference type="Rhea" id="RHEA-COMP:11370"/>
        <dbReference type="ChEBI" id="CHEBI:15378"/>
        <dbReference type="ChEBI" id="CHEBI:57856"/>
        <dbReference type="ChEBI" id="CHEBI:59789"/>
        <dbReference type="ChEBI" id="CHEBI:85452"/>
        <dbReference type="ChEBI" id="CHEBI:85454"/>
        <dbReference type="EC" id="2.1.1.37"/>
    </reaction>
</comment>
<keyword evidence="2 5" id="KW-0808">Transferase</keyword>
<evidence type="ECO:0000313" key="8">
    <source>
        <dbReference type="EMBL" id="MCY8511241.1"/>
    </source>
</evidence>
<dbReference type="InterPro" id="IPR029063">
    <property type="entry name" value="SAM-dependent_MTases_sf"/>
</dbReference>
<dbReference type="RefSeq" id="WP_268447163.1">
    <property type="nucleotide sequence ID" value="NZ_JALAQA010000008.1"/>
</dbReference>
<comment type="similarity">
    <text evidence="5 6">Belongs to the class I-like SAM-binding methyltransferase superfamily. C5-methyltransferase family.</text>
</comment>
<dbReference type="EMBL" id="JALAQA010000008">
    <property type="protein sequence ID" value="MCY8511241.1"/>
    <property type="molecule type" value="Genomic_DNA"/>
</dbReference>
<evidence type="ECO:0000256" key="1">
    <source>
        <dbReference type="ARBA" id="ARBA00022603"/>
    </source>
</evidence>
<dbReference type="PROSITE" id="PS00094">
    <property type="entry name" value="C5_MTASE_1"/>
    <property type="match status" value="1"/>
</dbReference>
<dbReference type="GO" id="GO:0032259">
    <property type="term" value="P:methylation"/>
    <property type="evidence" value="ECO:0007669"/>
    <property type="project" value="UniProtKB-KW"/>
</dbReference>
<proteinExistence type="inferred from homology"/>
<dbReference type="Proteomes" id="UP001075387">
    <property type="component" value="Unassembled WGS sequence"/>
</dbReference>
<dbReference type="InterPro" id="IPR050750">
    <property type="entry name" value="C5-MTase"/>
</dbReference>
<protein>
    <recommendedName>
        <fullName evidence="7">Cytosine-specific methyltransferase</fullName>
        <ecNumber evidence="7">2.1.1.37</ecNumber>
    </recommendedName>
</protein>
<evidence type="ECO:0000256" key="6">
    <source>
        <dbReference type="RuleBase" id="RU000416"/>
    </source>
</evidence>
<keyword evidence="1 5" id="KW-0489">Methyltransferase</keyword>
<reference evidence="8" key="1">
    <citation type="submission" date="2022-02" db="EMBL/GenBank/DDBJ databases">
        <title>Crop Bioprotection Bacillus Genome Sequencing.</title>
        <authorList>
            <person name="Dunlap C."/>
        </authorList>
    </citation>
    <scope>NUCLEOTIDE SEQUENCE</scope>
    <source>
        <strain evidence="8">CK3O2B-54A</strain>
    </source>
</reference>
<dbReference type="InterPro" id="IPR018117">
    <property type="entry name" value="C5_DNA_meth_AS"/>
</dbReference>
<evidence type="ECO:0000256" key="3">
    <source>
        <dbReference type="ARBA" id="ARBA00022691"/>
    </source>
</evidence>
<dbReference type="Pfam" id="PF00145">
    <property type="entry name" value="DNA_methylase"/>
    <property type="match status" value="1"/>
</dbReference>
<dbReference type="GO" id="GO:0003886">
    <property type="term" value="F:DNA (cytosine-5-)-methyltransferase activity"/>
    <property type="evidence" value="ECO:0007669"/>
    <property type="project" value="UniProtKB-EC"/>
</dbReference>
<evidence type="ECO:0000256" key="7">
    <source>
        <dbReference type="RuleBase" id="RU000417"/>
    </source>
</evidence>
<evidence type="ECO:0000313" key="9">
    <source>
        <dbReference type="Proteomes" id="UP001075387"/>
    </source>
</evidence>
<accession>A0AAP3FWZ2</accession>
<dbReference type="InterPro" id="IPR001525">
    <property type="entry name" value="C5_MeTfrase"/>
</dbReference>
<keyword evidence="3 5" id="KW-0949">S-adenosyl-L-methionine</keyword>
<dbReference type="PANTHER" id="PTHR46098:SF1">
    <property type="entry name" value="TRNA (CYTOSINE(38)-C(5))-METHYLTRANSFERASE"/>
    <property type="match status" value="1"/>
</dbReference>
<dbReference type="AlphaFoldDB" id="A0AAP3FWZ2"/>
<organism evidence="8 9">
    <name type="scientific">Bacillus mojavensis</name>
    <dbReference type="NCBI Taxonomy" id="72360"/>
    <lineage>
        <taxon>Bacteria</taxon>
        <taxon>Bacillati</taxon>
        <taxon>Bacillota</taxon>
        <taxon>Bacilli</taxon>
        <taxon>Bacillales</taxon>
        <taxon>Bacillaceae</taxon>
        <taxon>Bacillus</taxon>
    </lineage>
</organism>